<organism evidence="3 4">
    <name type="scientific">Solimonas aquatica</name>
    <dbReference type="NCBI Taxonomy" id="489703"/>
    <lineage>
        <taxon>Bacteria</taxon>
        <taxon>Pseudomonadati</taxon>
        <taxon>Pseudomonadota</taxon>
        <taxon>Gammaproteobacteria</taxon>
        <taxon>Nevskiales</taxon>
        <taxon>Nevskiaceae</taxon>
        <taxon>Solimonas</taxon>
    </lineage>
</organism>
<sequence>MVLVYHAYLGAAQTGALVVAPGSFADHVFGSLRIGLEMFFMISGYLITETLIRKASVPGFLIDRLLRVYPAYIGVLIPLCVFGIWRHVEMFAETPAWSWPLHILANLLFLPGVFQLPIVLNVSWSLSFEMAFYLAAAWAFVLYHRGRPAAAAAFALAVGFLLFSRSATAMFFFAGIGICLWREQLISPWMRRVPPALSFVALVVVWQTLVLDYSRAQAHLNAWYAALLVLSFFLGLILFDAVVAGRGLLIAALRWRPIQFTATVSYSFYLWHAVLMWPLKRSLVPKLLPVLGPELTFVVFTLASLLLSWAVAWVSYELLESRLRQYLARRWSPRKPADAPVVVS</sequence>
<feature type="transmembrane region" description="Helical" evidence="1">
    <location>
        <begin position="257"/>
        <end position="277"/>
    </location>
</feature>
<keyword evidence="1" id="KW-1133">Transmembrane helix</keyword>
<keyword evidence="3" id="KW-0012">Acyltransferase</keyword>
<dbReference type="STRING" id="489703.SAMN04488038_11159"/>
<dbReference type="Pfam" id="PF01757">
    <property type="entry name" value="Acyl_transf_3"/>
    <property type="match status" value="1"/>
</dbReference>
<reference evidence="3 4" key="1">
    <citation type="submission" date="2016-10" db="EMBL/GenBank/DDBJ databases">
        <authorList>
            <person name="de Groot N.N."/>
        </authorList>
    </citation>
    <scope>NUCLEOTIDE SEQUENCE [LARGE SCALE GENOMIC DNA]</scope>
    <source>
        <strain evidence="3 4">DSM 25927</strain>
    </source>
</reference>
<feature type="transmembrane region" description="Helical" evidence="1">
    <location>
        <begin position="97"/>
        <end position="114"/>
    </location>
</feature>
<name>A0A1H9J8E5_9GAMM</name>
<feature type="transmembrane region" description="Helical" evidence="1">
    <location>
        <begin position="35"/>
        <end position="52"/>
    </location>
</feature>
<dbReference type="GO" id="GO:0016747">
    <property type="term" value="F:acyltransferase activity, transferring groups other than amino-acyl groups"/>
    <property type="evidence" value="ECO:0007669"/>
    <property type="project" value="InterPro"/>
</dbReference>
<keyword evidence="4" id="KW-1185">Reference proteome</keyword>
<dbReference type="GO" id="GO:0009103">
    <property type="term" value="P:lipopolysaccharide biosynthetic process"/>
    <property type="evidence" value="ECO:0007669"/>
    <property type="project" value="TreeGrafter"/>
</dbReference>
<feature type="transmembrane region" description="Helical" evidence="1">
    <location>
        <begin position="297"/>
        <end position="319"/>
    </location>
</feature>
<feature type="transmembrane region" description="Helical" evidence="1">
    <location>
        <begin position="64"/>
        <end position="85"/>
    </location>
</feature>
<keyword evidence="3" id="KW-0378">Hydrolase</keyword>
<accession>A0A1H9J8E5</accession>
<feature type="transmembrane region" description="Helical" evidence="1">
    <location>
        <begin position="223"/>
        <end position="245"/>
    </location>
</feature>
<evidence type="ECO:0000313" key="3">
    <source>
        <dbReference type="EMBL" id="SEQ83154.1"/>
    </source>
</evidence>
<dbReference type="EMBL" id="FOFS01000011">
    <property type="protein sequence ID" value="SEQ83154.1"/>
    <property type="molecule type" value="Genomic_DNA"/>
</dbReference>
<dbReference type="PANTHER" id="PTHR23028">
    <property type="entry name" value="ACETYLTRANSFERASE"/>
    <property type="match status" value="1"/>
</dbReference>
<evidence type="ECO:0000259" key="2">
    <source>
        <dbReference type="Pfam" id="PF01757"/>
    </source>
</evidence>
<keyword evidence="1" id="KW-0812">Transmembrane</keyword>
<keyword evidence="1" id="KW-0472">Membrane</keyword>
<evidence type="ECO:0000256" key="1">
    <source>
        <dbReference type="SAM" id="Phobius"/>
    </source>
</evidence>
<evidence type="ECO:0000313" key="4">
    <source>
        <dbReference type="Proteomes" id="UP000199233"/>
    </source>
</evidence>
<keyword evidence="3" id="KW-0808">Transferase</keyword>
<dbReference type="GO" id="GO:0016787">
    <property type="term" value="F:hydrolase activity"/>
    <property type="evidence" value="ECO:0007669"/>
    <property type="project" value="UniProtKB-KW"/>
</dbReference>
<dbReference type="InterPro" id="IPR050879">
    <property type="entry name" value="Acyltransferase_3"/>
</dbReference>
<dbReference type="AlphaFoldDB" id="A0A1H9J8E5"/>
<dbReference type="GO" id="GO:0016020">
    <property type="term" value="C:membrane"/>
    <property type="evidence" value="ECO:0007669"/>
    <property type="project" value="TreeGrafter"/>
</dbReference>
<dbReference type="Proteomes" id="UP000199233">
    <property type="component" value="Unassembled WGS sequence"/>
</dbReference>
<feature type="domain" description="Acyltransferase 3" evidence="2">
    <location>
        <begin position="2"/>
        <end position="313"/>
    </location>
</feature>
<feature type="transmembrane region" description="Helical" evidence="1">
    <location>
        <begin position="149"/>
        <end position="181"/>
    </location>
</feature>
<feature type="transmembrane region" description="Helical" evidence="1">
    <location>
        <begin position="126"/>
        <end position="143"/>
    </location>
</feature>
<protein>
    <submittedName>
        <fullName evidence="3">Peptidoglycan/LPS O-acetylase OafA/YrhL, contains acyltransferase and SGNH-hydrolase domains</fullName>
    </submittedName>
</protein>
<dbReference type="PANTHER" id="PTHR23028:SF53">
    <property type="entry name" value="ACYL_TRANSF_3 DOMAIN-CONTAINING PROTEIN"/>
    <property type="match status" value="1"/>
</dbReference>
<dbReference type="InterPro" id="IPR002656">
    <property type="entry name" value="Acyl_transf_3_dom"/>
</dbReference>
<feature type="transmembrane region" description="Helical" evidence="1">
    <location>
        <begin position="193"/>
        <end position="211"/>
    </location>
</feature>
<proteinExistence type="predicted"/>
<gene>
    <name evidence="3" type="ORF">SAMN04488038_11159</name>
</gene>